<keyword evidence="3" id="KW-1185">Reference proteome</keyword>
<feature type="region of interest" description="Disordered" evidence="1">
    <location>
        <begin position="7"/>
        <end position="34"/>
    </location>
</feature>
<dbReference type="Proteomes" id="UP000299102">
    <property type="component" value="Unassembled WGS sequence"/>
</dbReference>
<dbReference type="AlphaFoldDB" id="A0A4C1YTP6"/>
<sequence length="200" mass="21674">MLAFIEAIAEDQSERERAATEERDTPAEAQPSELQTCLSELGVQEGRAAPPRAPAPPATTDRISYDDSLRLLRHSQPMSENVQPLKGILKSGTAKDEQQKVVCFTGPATTPADTNESVTIKRPYETPAHVGTNEEEFSGKYTDPEMTEYATQRDESIYGTPTSPSAGRSTEDAPAAPSYLATQGIDCSKVTTSFVNESLF</sequence>
<proteinExistence type="predicted"/>
<evidence type="ECO:0000256" key="1">
    <source>
        <dbReference type="SAM" id="MobiDB-lite"/>
    </source>
</evidence>
<evidence type="ECO:0000313" key="3">
    <source>
        <dbReference type="Proteomes" id="UP000299102"/>
    </source>
</evidence>
<name>A0A4C1YTP6_EUMVA</name>
<feature type="region of interest" description="Disordered" evidence="1">
    <location>
        <begin position="44"/>
        <end position="63"/>
    </location>
</feature>
<organism evidence="2 3">
    <name type="scientific">Eumeta variegata</name>
    <name type="common">Bagworm moth</name>
    <name type="synonym">Eumeta japonica</name>
    <dbReference type="NCBI Taxonomy" id="151549"/>
    <lineage>
        <taxon>Eukaryota</taxon>
        <taxon>Metazoa</taxon>
        <taxon>Ecdysozoa</taxon>
        <taxon>Arthropoda</taxon>
        <taxon>Hexapoda</taxon>
        <taxon>Insecta</taxon>
        <taxon>Pterygota</taxon>
        <taxon>Neoptera</taxon>
        <taxon>Endopterygota</taxon>
        <taxon>Lepidoptera</taxon>
        <taxon>Glossata</taxon>
        <taxon>Ditrysia</taxon>
        <taxon>Tineoidea</taxon>
        <taxon>Psychidae</taxon>
        <taxon>Oiketicinae</taxon>
        <taxon>Eumeta</taxon>
    </lineage>
</organism>
<dbReference type="OrthoDB" id="10255210at2759"/>
<gene>
    <name evidence="2" type="ORF">EVAR_57118_1</name>
</gene>
<reference evidence="2 3" key="1">
    <citation type="journal article" date="2019" name="Commun. Biol.">
        <title>The bagworm genome reveals a unique fibroin gene that provides high tensile strength.</title>
        <authorList>
            <person name="Kono N."/>
            <person name="Nakamura H."/>
            <person name="Ohtoshi R."/>
            <person name="Tomita M."/>
            <person name="Numata K."/>
            <person name="Arakawa K."/>
        </authorList>
    </citation>
    <scope>NUCLEOTIDE SEQUENCE [LARGE SCALE GENOMIC DNA]</scope>
</reference>
<evidence type="ECO:0000313" key="2">
    <source>
        <dbReference type="EMBL" id="GBP78272.1"/>
    </source>
</evidence>
<accession>A0A4C1YTP6</accession>
<dbReference type="EMBL" id="BGZK01001364">
    <property type="protein sequence ID" value="GBP78272.1"/>
    <property type="molecule type" value="Genomic_DNA"/>
</dbReference>
<feature type="compositionally biased region" description="Polar residues" evidence="1">
    <location>
        <begin position="159"/>
        <end position="168"/>
    </location>
</feature>
<feature type="compositionally biased region" description="Basic and acidic residues" evidence="1">
    <location>
        <begin position="12"/>
        <end position="26"/>
    </location>
</feature>
<protein>
    <submittedName>
        <fullName evidence="2">Uncharacterized protein</fullName>
    </submittedName>
</protein>
<comment type="caution">
    <text evidence="2">The sequence shown here is derived from an EMBL/GenBank/DDBJ whole genome shotgun (WGS) entry which is preliminary data.</text>
</comment>
<feature type="compositionally biased region" description="Polar residues" evidence="1">
    <location>
        <begin position="107"/>
        <end position="118"/>
    </location>
</feature>
<feature type="region of interest" description="Disordered" evidence="1">
    <location>
        <begin position="105"/>
        <end position="176"/>
    </location>
</feature>